<gene>
    <name evidence="1" type="ORF">E2562_025295</name>
</gene>
<feature type="non-terminal residue" evidence="1">
    <location>
        <position position="77"/>
    </location>
</feature>
<evidence type="ECO:0000313" key="1">
    <source>
        <dbReference type="EMBL" id="KAF0926450.1"/>
    </source>
</evidence>
<reference evidence="1 2" key="1">
    <citation type="submission" date="2019-11" db="EMBL/GenBank/DDBJ databases">
        <title>Whole genome sequence of Oryza granulata.</title>
        <authorList>
            <person name="Li W."/>
        </authorList>
    </citation>
    <scope>NUCLEOTIDE SEQUENCE [LARGE SCALE GENOMIC DNA]</scope>
    <source>
        <strain evidence="2">cv. Menghai</strain>
        <tissue evidence="1">Leaf</tissue>
    </source>
</reference>
<sequence length="77" mass="8855">MTKPPRIKGPGRPTRTPRLIAIASPRLRLKRCRCQISVAPPRCRLKRRRHQISDIRMSNSSYSRCASQVYMPAPAKK</sequence>
<accession>A0A6G1EP93</accession>
<evidence type="ECO:0000313" key="2">
    <source>
        <dbReference type="Proteomes" id="UP000479710"/>
    </source>
</evidence>
<organism evidence="1 2">
    <name type="scientific">Oryza meyeriana var. granulata</name>
    <dbReference type="NCBI Taxonomy" id="110450"/>
    <lineage>
        <taxon>Eukaryota</taxon>
        <taxon>Viridiplantae</taxon>
        <taxon>Streptophyta</taxon>
        <taxon>Embryophyta</taxon>
        <taxon>Tracheophyta</taxon>
        <taxon>Spermatophyta</taxon>
        <taxon>Magnoliopsida</taxon>
        <taxon>Liliopsida</taxon>
        <taxon>Poales</taxon>
        <taxon>Poaceae</taxon>
        <taxon>BOP clade</taxon>
        <taxon>Oryzoideae</taxon>
        <taxon>Oryzeae</taxon>
        <taxon>Oryzinae</taxon>
        <taxon>Oryza</taxon>
        <taxon>Oryza meyeriana</taxon>
    </lineage>
</organism>
<dbReference type="AlphaFoldDB" id="A0A6G1EP93"/>
<protein>
    <submittedName>
        <fullName evidence="1">Uncharacterized protein</fullName>
    </submittedName>
</protein>
<proteinExistence type="predicted"/>
<keyword evidence="2" id="KW-1185">Reference proteome</keyword>
<comment type="caution">
    <text evidence="1">The sequence shown here is derived from an EMBL/GenBank/DDBJ whole genome shotgun (WGS) entry which is preliminary data.</text>
</comment>
<dbReference type="Proteomes" id="UP000479710">
    <property type="component" value="Unassembled WGS sequence"/>
</dbReference>
<name>A0A6G1EP93_9ORYZ</name>
<dbReference type="EMBL" id="SPHZ02000003">
    <property type="protein sequence ID" value="KAF0926450.1"/>
    <property type="molecule type" value="Genomic_DNA"/>
</dbReference>